<accession>A0ABU1BWB4</accession>
<dbReference type="EMBL" id="JAUYVH010000022">
    <property type="protein sequence ID" value="MDQ9172369.1"/>
    <property type="molecule type" value="Genomic_DNA"/>
</dbReference>
<dbReference type="RefSeq" id="WP_338438416.1">
    <property type="nucleotide sequence ID" value="NZ_JAUYVH010000022.1"/>
</dbReference>
<sequence length="682" mass="74619">MFKFAITPVACATAILCNAALAQTADNNSALPVNQAVAVLPEVVVTAEKMSAPLTVESDPKAPRQPVPAHDGADYLKTIPGFSVIRKAGTDGDPVLRGMAGSRLNILVDGQQILGGCGARMDPPTAYVFPETFDRITVLKGPQTVLYGPGNSAGTVLFERAVPRFTGNEVRADASATVASFGRKDGVAQAMYGNPNLYLRAGASRSEADDYLDGDGERVHSRYERWNTEAAIGITPDRNTVLELSAARSDGEAAYADRSMDGVKFERENIGFKFEKRNISPLVYKLEANIFRNYIDHVMDNYSLRTAGAMRMVSNPDRKTTGGRIAATLRPSAADQLVLGADIQENTHTLRTSMNQMAMPYQDKARTEDAEFRNAGIFGELTHQFQNDDRLIAGLRADRWHAKDSRAMVAMQANPTAGATRDETLESGFARFERDLKTMPLTLYAGLGHSERFPDYWEAISKESATSLSAFHTRPEKTDQLDIGAIYQSQKLHVSLSAFYGKVDDFILTQSNVAKGMRNVVIARNIDATTWGGELGVEYALSTRWKLDGSLSYVRGTNDSDDTPLAQIPPLETRFGLNYDDGTWSFGSLLRVVAKQDRFDLNKGNIVGQDLGSTPGFAVFSLNGGWKPRKEVLLSAGIDNLFDRTYAEHLSRSGAMVAGYTQTDRINEPGRTIWVKAQFALD</sequence>
<evidence type="ECO:0000259" key="13">
    <source>
        <dbReference type="Pfam" id="PF00593"/>
    </source>
</evidence>
<evidence type="ECO:0000256" key="8">
    <source>
        <dbReference type="ARBA" id="ARBA00023170"/>
    </source>
</evidence>
<dbReference type="InterPro" id="IPR000531">
    <property type="entry name" value="Beta-barrel_TonB"/>
</dbReference>
<evidence type="ECO:0000256" key="4">
    <source>
        <dbReference type="ARBA" id="ARBA00022452"/>
    </source>
</evidence>
<evidence type="ECO:0000256" key="1">
    <source>
        <dbReference type="ARBA" id="ARBA00004571"/>
    </source>
</evidence>
<dbReference type="NCBIfam" id="TIGR01778">
    <property type="entry name" value="TonB-copper"/>
    <property type="match status" value="1"/>
</dbReference>
<keyword evidence="3 10" id="KW-0813">Transport</keyword>
<dbReference type="PROSITE" id="PS52016">
    <property type="entry name" value="TONB_DEPENDENT_REC_3"/>
    <property type="match status" value="1"/>
</dbReference>
<keyword evidence="6 11" id="KW-0798">TonB box</keyword>
<reference evidence="15 16" key="1">
    <citation type="submission" date="2023-08" db="EMBL/GenBank/DDBJ databases">
        <title>Oxalobacteraceae gen .nov., isolated from river sludge outside the plant.</title>
        <authorList>
            <person name="Zhao S.Y."/>
        </authorList>
    </citation>
    <scope>NUCLEOTIDE SEQUENCE [LARGE SCALE GENOMIC DNA]</scope>
    <source>
        <strain evidence="15 16">R-40</strain>
    </source>
</reference>
<dbReference type="Gene3D" id="2.170.130.10">
    <property type="entry name" value="TonB-dependent receptor, plug domain"/>
    <property type="match status" value="1"/>
</dbReference>
<evidence type="ECO:0000256" key="7">
    <source>
        <dbReference type="ARBA" id="ARBA00023136"/>
    </source>
</evidence>
<evidence type="ECO:0000256" key="10">
    <source>
        <dbReference type="PROSITE-ProRule" id="PRU01360"/>
    </source>
</evidence>
<keyword evidence="8 15" id="KW-0675">Receptor</keyword>
<evidence type="ECO:0000256" key="11">
    <source>
        <dbReference type="RuleBase" id="RU003357"/>
    </source>
</evidence>
<proteinExistence type="inferred from homology"/>
<gene>
    <name evidence="15" type="ORF">Q8A64_18335</name>
</gene>
<dbReference type="Proteomes" id="UP001225596">
    <property type="component" value="Unassembled WGS sequence"/>
</dbReference>
<dbReference type="SUPFAM" id="SSF56935">
    <property type="entry name" value="Porins"/>
    <property type="match status" value="1"/>
</dbReference>
<evidence type="ECO:0000256" key="2">
    <source>
        <dbReference type="ARBA" id="ARBA00009810"/>
    </source>
</evidence>
<dbReference type="InterPro" id="IPR039426">
    <property type="entry name" value="TonB-dep_rcpt-like"/>
</dbReference>
<dbReference type="Gene3D" id="2.40.170.20">
    <property type="entry name" value="TonB-dependent receptor, beta-barrel domain"/>
    <property type="match status" value="1"/>
</dbReference>
<comment type="caution">
    <text evidence="15">The sequence shown here is derived from an EMBL/GenBank/DDBJ whole genome shotgun (WGS) entry which is preliminary data.</text>
</comment>
<keyword evidence="5 10" id="KW-0812">Transmembrane</keyword>
<feature type="domain" description="TonB-dependent receptor plug" evidence="14">
    <location>
        <begin position="68"/>
        <end position="155"/>
    </location>
</feature>
<dbReference type="CDD" id="cd01347">
    <property type="entry name" value="ligand_gated_channel"/>
    <property type="match status" value="1"/>
</dbReference>
<keyword evidence="16" id="KW-1185">Reference proteome</keyword>
<dbReference type="InterPro" id="IPR037066">
    <property type="entry name" value="Plug_dom_sf"/>
</dbReference>
<protein>
    <submittedName>
        <fullName evidence="15">TonB-dependent copper receptor</fullName>
    </submittedName>
</protein>
<evidence type="ECO:0000313" key="15">
    <source>
        <dbReference type="EMBL" id="MDQ9172369.1"/>
    </source>
</evidence>
<dbReference type="InterPro" id="IPR036942">
    <property type="entry name" value="Beta-barrel_TonB_sf"/>
</dbReference>
<feature type="signal peptide" evidence="12">
    <location>
        <begin position="1"/>
        <end position="22"/>
    </location>
</feature>
<keyword evidence="7 10" id="KW-0472">Membrane</keyword>
<organism evidence="15 16">
    <name type="scientific">Keguizhuia sedimenti</name>
    <dbReference type="NCBI Taxonomy" id="3064264"/>
    <lineage>
        <taxon>Bacteria</taxon>
        <taxon>Pseudomonadati</taxon>
        <taxon>Pseudomonadota</taxon>
        <taxon>Betaproteobacteria</taxon>
        <taxon>Burkholderiales</taxon>
        <taxon>Oxalobacteraceae</taxon>
        <taxon>Keguizhuia</taxon>
    </lineage>
</organism>
<comment type="similarity">
    <text evidence="2 10 11">Belongs to the TonB-dependent receptor family.</text>
</comment>
<keyword evidence="4 10" id="KW-1134">Transmembrane beta strand</keyword>
<keyword evidence="12" id="KW-0732">Signal</keyword>
<evidence type="ECO:0000259" key="14">
    <source>
        <dbReference type="Pfam" id="PF07715"/>
    </source>
</evidence>
<evidence type="ECO:0000256" key="12">
    <source>
        <dbReference type="SAM" id="SignalP"/>
    </source>
</evidence>
<dbReference type="Pfam" id="PF07715">
    <property type="entry name" value="Plug"/>
    <property type="match status" value="1"/>
</dbReference>
<evidence type="ECO:0000313" key="16">
    <source>
        <dbReference type="Proteomes" id="UP001225596"/>
    </source>
</evidence>
<dbReference type="Pfam" id="PF00593">
    <property type="entry name" value="TonB_dep_Rec_b-barrel"/>
    <property type="match status" value="1"/>
</dbReference>
<name>A0ABU1BWB4_9BURK</name>
<feature type="domain" description="TonB-dependent receptor-like beta-barrel" evidence="13">
    <location>
        <begin position="209"/>
        <end position="641"/>
    </location>
</feature>
<feature type="chain" id="PRO_5047218488" evidence="12">
    <location>
        <begin position="23"/>
        <end position="682"/>
    </location>
</feature>
<dbReference type="PANTHER" id="PTHR30069:SF49">
    <property type="entry name" value="OUTER MEMBRANE PROTEIN C"/>
    <property type="match status" value="1"/>
</dbReference>
<comment type="subcellular location">
    <subcellularLocation>
        <location evidence="1 10">Cell outer membrane</location>
        <topology evidence="1 10">Multi-pass membrane protein</topology>
    </subcellularLocation>
</comment>
<evidence type="ECO:0000256" key="5">
    <source>
        <dbReference type="ARBA" id="ARBA00022692"/>
    </source>
</evidence>
<evidence type="ECO:0000256" key="6">
    <source>
        <dbReference type="ARBA" id="ARBA00023077"/>
    </source>
</evidence>
<evidence type="ECO:0000256" key="9">
    <source>
        <dbReference type="ARBA" id="ARBA00023237"/>
    </source>
</evidence>
<evidence type="ECO:0000256" key="3">
    <source>
        <dbReference type="ARBA" id="ARBA00022448"/>
    </source>
</evidence>
<dbReference type="InterPro" id="IPR012910">
    <property type="entry name" value="Plug_dom"/>
</dbReference>
<dbReference type="PANTHER" id="PTHR30069">
    <property type="entry name" value="TONB-DEPENDENT OUTER MEMBRANE RECEPTOR"/>
    <property type="match status" value="1"/>
</dbReference>
<dbReference type="InterPro" id="IPR010100">
    <property type="entry name" value="TonB-dep_Cu_rcpt"/>
</dbReference>
<keyword evidence="9 10" id="KW-0998">Cell outer membrane</keyword>